<evidence type="ECO:0000256" key="7">
    <source>
        <dbReference type="SAM" id="Phobius"/>
    </source>
</evidence>
<organism evidence="8 9">
    <name type="scientific">Saccharopolyspora dendranthemae</name>
    <dbReference type="NCBI Taxonomy" id="1181886"/>
    <lineage>
        <taxon>Bacteria</taxon>
        <taxon>Bacillati</taxon>
        <taxon>Actinomycetota</taxon>
        <taxon>Actinomycetes</taxon>
        <taxon>Pseudonocardiales</taxon>
        <taxon>Pseudonocardiaceae</taxon>
        <taxon>Saccharopolyspora</taxon>
    </lineage>
</organism>
<dbReference type="EMBL" id="VIWX01000002">
    <property type="protein sequence ID" value="TWF95975.1"/>
    <property type="molecule type" value="Genomic_DNA"/>
</dbReference>
<evidence type="ECO:0000256" key="3">
    <source>
        <dbReference type="ARBA" id="ARBA00022475"/>
    </source>
</evidence>
<dbReference type="Proteomes" id="UP000316184">
    <property type="component" value="Unassembled WGS sequence"/>
</dbReference>
<comment type="caution">
    <text evidence="8">The sequence shown here is derived from an EMBL/GenBank/DDBJ whole genome shotgun (WGS) entry which is preliminary data.</text>
</comment>
<dbReference type="Pfam" id="PF07681">
    <property type="entry name" value="DoxX"/>
    <property type="match status" value="1"/>
</dbReference>
<evidence type="ECO:0000256" key="1">
    <source>
        <dbReference type="ARBA" id="ARBA00004651"/>
    </source>
</evidence>
<evidence type="ECO:0000256" key="6">
    <source>
        <dbReference type="ARBA" id="ARBA00023136"/>
    </source>
</evidence>
<dbReference type="PANTHER" id="PTHR33452">
    <property type="entry name" value="OXIDOREDUCTASE CATD-RELATED"/>
    <property type="match status" value="1"/>
</dbReference>
<protein>
    <submittedName>
        <fullName evidence="8">Putative oxidoreductase</fullName>
    </submittedName>
</protein>
<accession>A0A561U9F5</accession>
<comment type="similarity">
    <text evidence="2">Belongs to the DoxX family.</text>
</comment>
<keyword evidence="9" id="KW-1185">Reference proteome</keyword>
<feature type="transmembrane region" description="Helical" evidence="7">
    <location>
        <begin position="51"/>
        <end position="72"/>
    </location>
</feature>
<proteinExistence type="inferred from homology"/>
<keyword evidence="5 7" id="KW-1133">Transmembrane helix</keyword>
<reference evidence="8 9" key="1">
    <citation type="submission" date="2019-06" db="EMBL/GenBank/DDBJ databases">
        <title>Sequencing the genomes of 1000 actinobacteria strains.</title>
        <authorList>
            <person name="Klenk H.-P."/>
        </authorList>
    </citation>
    <scope>NUCLEOTIDE SEQUENCE [LARGE SCALE GENOMIC DNA]</scope>
    <source>
        <strain evidence="8 9">DSM 46699</strain>
    </source>
</reference>
<evidence type="ECO:0000256" key="5">
    <source>
        <dbReference type="ARBA" id="ARBA00022989"/>
    </source>
</evidence>
<evidence type="ECO:0000256" key="2">
    <source>
        <dbReference type="ARBA" id="ARBA00006679"/>
    </source>
</evidence>
<dbReference type="PANTHER" id="PTHR33452:SF1">
    <property type="entry name" value="INNER MEMBRANE PROTEIN YPHA-RELATED"/>
    <property type="match status" value="1"/>
</dbReference>
<evidence type="ECO:0000313" key="8">
    <source>
        <dbReference type="EMBL" id="TWF95975.1"/>
    </source>
</evidence>
<comment type="subcellular location">
    <subcellularLocation>
        <location evidence="1">Cell membrane</location>
        <topology evidence="1">Multi-pass membrane protein</topology>
    </subcellularLocation>
</comment>
<dbReference type="OrthoDB" id="1122432at2"/>
<sequence length="149" mass="15631">MNALRSSLTLIGRIGVGIVLIAHGWQKLVTWGVPTTAQNFGTMGVPLPQLAAWYATVVELIGGVLLILGIALPLVGLAVALDMAGAIIFVHLPHGLFAPDGFELPLVIGAAALAMGFNAGNWSLDHAMFGRRARRESKYVAPSTPDPGR</sequence>
<evidence type="ECO:0000313" key="9">
    <source>
        <dbReference type="Proteomes" id="UP000316184"/>
    </source>
</evidence>
<keyword evidence="4 7" id="KW-0812">Transmembrane</keyword>
<keyword evidence="3" id="KW-1003">Cell membrane</keyword>
<dbReference type="AlphaFoldDB" id="A0A561U9F5"/>
<dbReference type="InterPro" id="IPR032808">
    <property type="entry name" value="DoxX"/>
</dbReference>
<feature type="transmembrane region" description="Helical" evidence="7">
    <location>
        <begin position="104"/>
        <end position="124"/>
    </location>
</feature>
<feature type="transmembrane region" description="Helical" evidence="7">
    <location>
        <begin position="79"/>
        <end position="98"/>
    </location>
</feature>
<evidence type="ECO:0000256" key="4">
    <source>
        <dbReference type="ARBA" id="ARBA00022692"/>
    </source>
</evidence>
<gene>
    <name evidence="8" type="ORF">FHU35_12976</name>
</gene>
<name>A0A561U9F5_9PSEU</name>
<keyword evidence="6 7" id="KW-0472">Membrane</keyword>
<feature type="transmembrane region" description="Helical" evidence="7">
    <location>
        <begin position="7"/>
        <end position="25"/>
    </location>
</feature>
<dbReference type="RefSeq" id="WP_145739315.1">
    <property type="nucleotide sequence ID" value="NZ_VIWX01000002.1"/>
</dbReference>
<dbReference type="GO" id="GO:0005886">
    <property type="term" value="C:plasma membrane"/>
    <property type="evidence" value="ECO:0007669"/>
    <property type="project" value="UniProtKB-SubCell"/>
</dbReference>
<dbReference type="InterPro" id="IPR051907">
    <property type="entry name" value="DoxX-like_oxidoreductase"/>
</dbReference>